<name>A0A010Q126_9PEZI</name>
<gene>
    <name evidence="1" type="ORF">CFIO01_10984</name>
</gene>
<evidence type="ECO:0000313" key="2">
    <source>
        <dbReference type="Proteomes" id="UP000020467"/>
    </source>
</evidence>
<keyword evidence="2" id="KW-1185">Reference proteome</keyword>
<organism evidence="1 2">
    <name type="scientific">Colletotrichum fioriniae PJ7</name>
    <dbReference type="NCBI Taxonomy" id="1445577"/>
    <lineage>
        <taxon>Eukaryota</taxon>
        <taxon>Fungi</taxon>
        <taxon>Dikarya</taxon>
        <taxon>Ascomycota</taxon>
        <taxon>Pezizomycotina</taxon>
        <taxon>Sordariomycetes</taxon>
        <taxon>Hypocreomycetidae</taxon>
        <taxon>Glomerellales</taxon>
        <taxon>Glomerellaceae</taxon>
        <taxon>Colletotrichum</taxon>
        <taxon>Colletotrichum acutatum species complex</taxon>
    </lineage>
</organism>
<dbReference type="Proteomes" id="UP000020467">
    <property type="component" value="Unassembled WGS sequence"/>
</dbReference>
<dbReference type="KEGG" id="cfj:CFIO01_10984"/>
<proteinExistence type="predicted"/>
<protein>
    <submittedName>
        <fullName evidence="1">Uncharacterized protein</fullName>
    </submittedName>
</protein>
<dbReference type="AlphaFoldDB" id="A0A010Q126"/>
<dbReference type="HOGENOM" id="CLU_2037880_0_0_1"/>
<sequence length="121" mass="13536">MVPTTSPIQPVSVHHSNPRILRCASLITLPTPFLFWCALQPAGTRRSSTRDPRWTLQYAQGLTHNVRIELSLVPQPTANIASLSAYWHSLWAPLALTVRPVTQDDGFGTYTHIPVRRIIAD</sequence>
<evidence type="ECO:0000313" key="1">
    <source>
        <dbReference type="EMBL" id="EXF73477.1"/>
    </source>
</evidence>
<accession>A0A010Q126</accession>
<reference evidence="1 2" key="1">
    <citation type="submission" date="2014-02" db="EMBL/GenBank/DDBJ databases">
        <title>The genome sequence of Colletotrichum fioriniae PJ7.</title>
        <authorList>
            <person name="Baroncelli R."/>
            <person name="Thon M.R."/>
        </authorList>
    </citation>
    <scope>NUCLEOTIDE SEQUENCE [LARGE SCALE GENOMIC DNA]</scope>
    <source>
        <strain evidence="1 2">PJ7</strain>
    </source>
</reference>
<comment type="caution">
    <text evidence="1">The sequence shown here is derived from an EMBL/GenBank/DDBJ whole genome shotgun (WGS) entry which is preliminary data.</text>
</comment>
<dbReference type="EMBL" id="JARH01001055">
    <property type="protein sequence ID" value="EXF73477.1"/>
    <property type="molecule type" value="Genomic_DNA"/>
</dbReference>